<name>E5XLU4_SEGRC</name>
<keyword evidence="7" id="KW-1185">Reference proteome</keyword>
<evidence type="ECO:0000313" key="6">
    <source>
        <dbReference type="EMBL" id="EFV14671.1"/>
    </source>
</evidence>
<dbReference type="PANTHER" id="PTHR43464">
    <property type="entry name" value="METHYLTRANSFERASE"/>
    <property type="match status" value="1"/>
</dbReference>
<dbReference type="GO" id="GO:0008168">
    <property type="term" value="F:methyltransferase activity"/>
    <property type="evidence" value="ECO:0007669"/>
    <property type="project" value="UniProtKB-KW"/>
</dbReference>
<dbReference type="STRING" id="679197.HMPREF9336_00463"/>
<keyword evidence="3" id="KW-0949">S-adenosyl-L-methionine</keyword>
<keyword evidence="1" id="KW-0489">Methyltransferase</keyword>
<dbReference type="PANTHER" id="PTHR43464:SF19">
    <property type="entry name" value="UBIQUINONE BIOSYNTHESIS O-METHYLTRANSFERASE, MITOCHONDRIAL"/>
    <property type="match status" value="1"/>
</dbReference>
<evidence type="ECO:0000256" key="2">
    <source>
        <dbReference type="ARBA" id="ARBA00022679"/>
    </source>
</evidence>
<evidence type="ECO:0000259" key="5">
    <source>
        <dbReference type="Pfam" id="PF13649"/>
    </source>
</evidence>
<dbReference type="eggNOG" id="COG2890">
    <property type="taxonomic scope" value="Bacteria"/>
</dbReference>
<dbReference type="GO" id="GO:0032259">
    <property type="term" value="P:methylation"/>
    <property type="evidence" value="ECO:0007669"/>
    <property type="project" value="UniProtKB-KW"/>
</dbReference>
<evidence type="ECO:0000256" key="1">
    <source>
        <dbReference type="ARBA" id="ARBA00022603"/>
    </source>
</evidence>
<protein>
    <recommendedName>
        <fullName evidence="5">Methyltransferase domain-containing protein</fullName>
    </recommendedName>
</protein>
<dbReference type="CDD" id="cd02440">
    <property type="entry name" value="AdoMet_MTases"/>
    <property type="match status" value="1"/>
</dbReference>
<proteinExistence type="predicted"/>
<comment type="caution">
    <text evidence="6">The sequence shown here is derived from an EMBL/GenBank/DDBJ whole genome shotgun (WGS) entry which is preliminary data.</text>
</comment>
<evidence type="ECO:0000256" key="4">
    <source>
        <dbReference type="SAM" id="MobiDB-lite"/>
    </source>
</evidence>
<dbReference type="Pfam" id="PF13649">
    <property type="entry name" value="Methyltransf_25"/>
    <property type="match status" value="1"/>
</dbReference>
<dbReference type="InterPro" id="IPR029063">
    <property type="entry name" value="SAM-dependent_MTases_sf"/>
</dbReference>
<accession>E5XLU4</accession>
<feature type="region of interest" description="Disordered" evidence="4">
    <location>
        <begin position="177"/>
        <end position="199"/>
    </location>
</feature>
<gene>
    <name evidence="6" type="ORF">HMPREF9336_00463</name>
</gene>
<sequence length="199" mass="21710">MVAMDENEWNELYREREQIWSGMPNAALVAEAADLAPGLALDVGCGEGGDALWLAERGWKVVAADISSVAIERARAAVPLAAVTWLRADLIADPPERGRFDLVSLQYYPLPRTAGEEGVRGFLEAVAPGGFLVVVGHDMAGHQPKDARFNPADYYSVGQIAELLGSGWEILTHEARPRERRLPDGREAPADIVLKARKR</sequence>
<dbReference type="Proteomes" id="UP000004816">
    <property type="component" value="Unassembled WGS sequence"/>
</dbReference>
<dbReference type="InterPro" id="IPR041698">
    <property type="entry name" value="Methyltransf_25"/>
</dbReference>
<dbReference type="HOGENOM" id="CLU_056435_0_1_11"/>
<reference evidence="6 7" key="1">
    <citation type="journal article" date="2011" name="Stand. Genomic Sci.">
        <title>High quality draft genome sequence of Segniliparus rugosus CDC 945(T)= (ATCC BAA-974(T)).</title>
        <authorList>
            <person name="Earl A.M."/>
            <person name="Desjardins C.A."/>
            <person name="Fitzgerald M.G."/>
            <person name="Arachchi H.M."/>
            <person name="Zeng Q."/>
            <person name="Mehta T."/>
            <person name="Griggs A."/>
            <person name="Birren B.W."/>
            <person name="Toney N.C."/>
            <person name="Carr J."/>
            <person name="Posey J."/>
            <person name="Butler W.R."/>
        </authorList>
    </citation>
    <scope>NUCLEOTIDE SEQUENCE [LARGE SCALE GENOMIC DNA]</scope>
    <source>
        <strain evidence="7">ATCC BAA-974 / DSM 45345 / CCUG 50838 / CIP 108380 / JCM 13579 / CDC 945</strain>
    </source>
</reference>
<evidence type="ECO:0000256" key="3">
    <source>
        <dbReference type="ARBA" id="ARBA00022691"/>
    </source>
</evidence>
<dbReference type="SUPFAM" id="SSF53335">
    <property type="entry name" value="S-adenosyl-L-methionine-dependent methyltransferases"/>
    <property type="match status" value="1"/>
</dbReference>
<dbReference type="Gene3D" id="3.40.50.150">
    <property type="entry name" value="Vaccinia Virus protein VP39"/>
    <property type="match status" value="1"/>
</dbReference>
<feature type="compositionally biased region" description="Basic and acidic residues" evidence="4">
    <location>
        <begin position="177"/>
        <end position="189"/>
    </location>
</feature>
<evidence type="ECO:0000313" key="7">
    <source>
        <dbReference type="Proteomes" id="UP000004816"/>
    </source>
</evidence>
<dbReference type="AlphaFoldDB" id="E5XLU4"/>
<keyword evidence="2" id="KW-0808">Transferase</keyword>
<feature type="domain" description="Methyltransferase" evidence="5">
    <location>
        <begin position="41"/>
        <end position="130"/>
    </location>
</feature>
<dbReference type="EMBL" id="ACZI02000003">
    <property type="protein sequence ID" value="EFV14671.1"/>
    <property type="molecule type" value="Genomic_DNA"/>
</dbReference>
<organism evidence="6 7">
    <name type="scientific">Segniliparus rugosus (strain ATCC BAA-974 / DSM 45345 / CCUG 50838 / CIP 108380 / JCM 13579 / CDC 945)</name>
    <dbReference type="NCBI Taxonomy" id="679197"/>
    <lineage>
        <taxon>Bacteria</taxon>
        <taxon>Bacillati</taxon>
        <taxon>Actinomycetota</taxon>
        <taxon>Actinomycetes</taxon>
        <taxon>Mycobacteriales</taxon>
        <taxon>Segniliparaceae</taxon>
        <taxon>Segniliparus</taxon>
    </lineage>
</organism>